<dbReference type="AlphaFoldDB" id="A0A5N5SLZ0"/>
<proteinExistence type="predicted"/>
<evidence type="ECO:0000256" key="3">
    <source>
        <dbReference type="ARBA" id="ARBA00022737"/>
    </source>
</evidence>
<dbReference type="FunFam" id="3.30.160.60:FF:000100">
    <property type="entry name" value="Zinc finger 45-like"/>
    <property type="match status" value="1"/>
</dbReference>
<dbReference type="PROSITE" id="PS00028">
    <property type="entry name" value="ZINC_FINGER_C2H2_1"/>
    <property type="match status" value="4"/>
</dbReference>
<evidence type="ECO:0000313" key="14">
    <source>
        <dbReference type="Proteomes" id="UP000326759"/>
    </source>
</evidence>
<sequence>MMDDLFIQQEVVVKTEPVNDPCFEESLTERFLLDVPHNDNDLMAYLNHTNPSDKNCIKKEPFETEDGTNIFETGNHFMDPDAMIAHYEEVVQDISSTVGGPDDILLGVSSEPVRKEPKQRRSGRKKRNKVEGPTGKTRSFLRNIIKTEEDEDNRNRNLNFECSLCMFSTARESELKTHMLEHIGGPDTDTFVDESHNGDGYACFFCDFITPSSELFRNHIKYKHSGSSPSKPTRKKNDRGNRRRSQTESDDDVDVDDGLDSIKVEAPDLSVYMMEPSTADVLPCKLCSINTTSRSELHNHMIQCHSQKLLECAHCDFFTVYKSTLKRHEMRHSQIKMYRCKYCNFSTYNLSTFQNHELSHNELKPYPCDECNFRAKSRDSLRQHKKLHSGDMPFVCTYCSYRASKKSRIIRHERIHTGERPYACPHCHFRCNQGSTLKIHIRRHTGEKPYKCNLCSFRAVSKCSLNAHLRKHNSIKGGEFICRVCEQIYNNKTALLKHEKSHEEEALQGYLKPITNKRRKLDELAESVIASTVPEEVSPSKSSRKRQRNTTKRQRKRTIVSKEPEMEVDDDAEEEDVEVEEDTSSILRLYRCSICPYRCSKFTELSNHMSTHKGSSDDLSSSSLPKKYRCTPCNMFFSRKRELKAHMKEKHEKKERNIDFPMPDYMLDFNDE</sequence>
<feature type="domain" description="C2H2-type" evidence="12">
    <location>
        <begin position="394"/>
        <end position="421"/>
    </location>
</feature>
<keyword evidence="5" id="KW-0862">Zinc</keyword>
<evidence type="ECO:0000313" key="13">
    <source>
        <dbReference type="EMBL" id="KAB7494710.1"/>
    </source>
</evidence>
<feature type="domain" description="C2H2-type" evidence="12">
    <location>
        <begin position="450"/>
        <end position="477"/>
    </location>
</feature>
<feature type="compositionally biased region" description="Acidic residues" evidence="11">
    <location>
        <begin position="248"/>
        <end position="258"/>
    </location>
</feature>
<feature type="domain" description="C2H2-type" evidence="12">
    <location>
        <begin position="366"/>
        <end position="393"/>
    </location>
</feature>
<feature type="region of interest" description="Disordered" evidence="11">
    <location>
        <begin position="222"/>
        <end position="258"/>
    </location>
</feature>
<accession>A0A5N5SLZ0</accession>
<gene>
    <name evidence="13" type="ORF">Anas_05761</name>
</gene>
<dbReference type="PANTHER" id="PTHR24392">
    <property type="entry name" value="ZINC FINGER PROTEIN"/>
    <property type="match status" value="1"/>
</dbReference>
<keyword evidence="9" id="KW-0539">Nucleus</keyword>
<keyword evidence="2" id="KW-0479">Metal-binding</keyword>
<organism evidence="13 14">
    <name type="scientific">Armadillidium nasatum</name>
    <dbReference type="NCBI Taxonomy" id="96803"/>
    <lineage>
        <taxon>Eukaryota</taxon>
        <taxon>Metazoa</taxon>
        <taxon>Ecdysozoa</taxon>
        <taxon>Arthropoda</taxon>
        <taxon>Crustacea</taxon>
        <taxon>Multicrustacea</taxon>
        <taxon>Malacostraca</taxon>
        <taxon>Eumalacostraca</taxon>
        <taxon>Peracarida</taxon>
        <taxon>Isopoda</taxon>
        <taxon>Oniscidea</taxon>
        <taxon>Crinocheta</taxon>
        <taxon>Armadillidiidae</taxon>
        <taxon>Armadillidium</taxon>
    </lineage>
</organism>
<feature type="region of interest" description="Disordered" evidence="11">
    <location>
        <begin position="102"/>
        <end position="139"/>
    </location>
</feature>
<evidence type="ECO:0000256" key="6">
    <source>
        <dbReference type="ARBA" id="ARBA00023015"/>
    </source>
</evidence>
<dbReference type="GO" id="GO:0008270">
    <property type="term" value="F:zinc ion binding"/>
    <property type="evidence" value="ECO:0007669"/>
    <property type="project" value="UniProtKB-KW"/>
</dbReference>
<dbReference type="Proteomes" id="UP000326759">
    <property type="component" value="Unassembled WGS sequence"/>
</dbReference>
<evidence type="ECO:0000256" key="9">
    <source>
        <dbReference type="ARBA" id="ARBA00023242"/>
    </source>
</evidence>
<keyword evidence="3" id="KW-0677">Repeat</keyword>
<evidence type="ECO:0000256" key="7">
    <source>
        <dbReference type="ARBA" id="ARBA00023125"/>
    </source>
</evidence>
<dbReference type="PROSITE" id="PS50157">
    <property type="entry name" value="ZINC_FINGER_C2H2_2"/>
    <property type="match status" value="10"/>
</dbReference>
<dbReference type="SMART" id="SM00355">
    <property type="entry name" value="ZnF_C2H2"/>
    <property type="match status" value="12"/>
</dbReference>
<dbReference type="PANTHER" id="PTHR24392:SF56">
    <property type="entry name" value="ZINC FINGER PROTEIN 510"/>
    <property type="match status" value="1"/>
</dbReference>
<feature type="compositionally biased region" description="Basic residues" evidence="11">
    <location>
        <begin position="117"/>
        <end position="128"/>
    </location>
</feature>
<feature type="domain" description="C2H2-type" evidence="12">
    <location>
        <begin position="628"/>
        <end position="656"/>
    </location>
</feature>
<keyword evidence="14" id="KW-1185">Reference proteome</keyword>
<evidence type="ECO:0000259" key="12">
    <source>
        <dbReference type="PROSITE" id="PS50157"/>
    </source>
</evidence>
<dbReference type="EMBL" id="SEYY01023658">
    <property type="protein sequence ID" value="KAB7494710.1"/>
    <property type="molecule type" value="Genomic_DNA"/>
</dbReference>
<keyword evidence="8" id="KW-0804">Transcription</keyword>
<feature type="compositionally biased region" description="Basic residues" evidence="11">
    <location>
        <begin position="542"/>
        <end position="559"/>
    </location>
</feature>
<feature type="region of interest" description="Disordered" evidence="11">
    <location>
        <begin position="532"/>
        <end position="579"/>
    </location>
</feature>
<evidence type="ECO:0000256" key="5">
    <source>
        <dbReference type="ARBA" id="ARBA00022833"/>
    </source>
</evidence>
<dbReference type="GO" id="GO:0005634">
    <property type="term" value="C:nucleus"/>
    <property type="evidence" value="ECO:0007669"/>
    <property type="project" value="UniProtKB-SubCell"/>
</dbReference>
<dbReference type="FunFam" id="3.30.160.60:FF:000604">
    <property type="entry name" value="Histone H4 transcription factor-like Protein"/>
    <property type="match status" value="1"/>
</dbReference>
<feature type="compositionally biased region" description="Basic residues" evidence="11">
    <location>
        <begin position="232"/>
        <end position="244"/>
    </location>
</feature>
<dbReference type="SUPFAM" id="SSF57667">
    <property type="entry name" value="beta-beta-alpha zinc fingers"/>
    <property type="match status" value="5"/>
</dbReference>
<keyword evidence="7" id="KW-0238">DNA-binding</keyword>
<name>A0A5N5SLZ0_9CRUS</name>
<dbReference type="InterPro" id="IPR013087">
    <property type="entry name" value="Znf_C2H2_type"/>
</dbReference>
<comment type="caution">
    <text evidence="13">The sequence shown here is derived from an EMBL/GenBank/DDBJ whole genome shotgun (WGS) entry which is preliminary data.</text>
</comment>
<evidence type="ECO:0000256" key="1">
    <source>
        <dbReference type="ARBA" id="ARBA00004123"/>
    </source>
</evidence>
<comment type="subcellular location">
    <subcellularLocation>
        <location evidence="1">Nucleus</location>
    </subcellularLocation>
</comment>
<feature type="domain" description="C2H2-type" evidence="12">
    <location>
        <begin position="422"/>
        <end position="449"/>
    </location>
</feature>
<evidence type="ECO:0000256" key="11">
    <source>
        <dbReference type="SAM" id="MobiDB-lite"/>
    </source>
</evidence>
<dbReference type="OrthoDB" id="7788172at2759"/>
<feature type="compositionally biased region" description="Acidic residues" evidence="11">
    <location>
        <begin position="566"/>
        <end position="579"/>
    </location>
</feature>
<feature type="domain" description="C2H2-type" evidence="12">
    <location>
        <begin position="338"/>
        <end position="365"/>
    </location>
</feature>
<feature type="domain" description="C2H2-type" evidence="12">
    <location>
        <begin position="201"/>
        <end position="229"/>
    </location>
</feature>
<evidence type="ECO:0000256" key="4">
    <source>
        <dbReference type="ARBA" id="ARBA00022771"/>
    </source>
</evidence>
<feature type="domain" description="C2H2-type" evidence="12">
    <location>
        <begin position="160"/>
        <end position="187"/>
    </location>
</feature>
<evidence type="ECO:0000256" key="8">
    <source>
        <dbReference type="ARBA" id="ARBA00023163"/>
    </source>
</evidence>
<dbReference type="Gene3D" id="3.30.160.60">
    <property type="entry name" value="Classic Zinc Finger"/>
    <property type="match status" value="7"/>
</dbReference>
<keyword evidence="6" id="KW-0805">Transcription regulation</keyword>
<dbReference type="InterPro" id="IPR036236">
    <property type="entry name" value="Znf_C2H2_sf"/>
</dbReference>
<dbReference type="GO" id="GO:0003677">
    <property type="term" value="F:DNA binding"/>
    <property type="evidence" value="ECO:0007669"/>
    <property type="project" value="UniProtKB-KW"/>
</dbReference>
<evidence type="ECO:0000256" key="10">
    <source>
        <dbReference type="PROSITE-ProRule" id="PRU00042"/>
    </source>
</evidence>
<reference evidence="13 14" key="1">
    <citation type="journal article" date="2019" name="PLoS Biol.">
        <title>Sex chromosomes control vertical transmission of feminizing Wolbachia symbionts in an isopod.</title>
        <authorList>
            <person name="Becking T."/>
            <person name="Chebbi M.A."/>
            <person name="Giraud I."/>
            <person name="Moumen B."/>
            <person name="Laverre T."/>
            <person name="Caubet Y."/>
            <person name="Peccoud J."/>
            <person name="Gilbert C."/>
            <person name="Cordaux R."/>
        </authorList>
    </citation>
    <scope>NUCLEOTIDE SEQUENCE [LARGE SCALE GENOMIC DNA]</scope>
    <source>
        <strain evidence="13">ANa2</strain>
        <tissue evidence="13">Whole body excluding digestive tract and cuticle</tissue>
    </source>
</reference>
<protein>
    <submittedName>
        <fullName evidence="13">Zinc finger protein</fullName>
    </submittedName>
</protein>
<evidence type="ECO:0000256" key="2">
    <source>
        <dbReference type="ARBA" id="ARBA00022723"/>
    </source>
</evidence>
<feature type="domain" description="C2H2-type" evidence="12">
    <location>
        <begin position="590"/>
        <end position="617"/>
    </location>
</feature>
<dbReference type="FunFam" id="3.30.160.60:FF:000325">
    <property type="entry name" value="ZFP90 zinc finger protein"/>
    <property type="match status" value="1"/>
</dbReference>
<dbReference type="Pfam" id="PF00096">
    <property type="entry name" value="zf-C2H2"/>
    <property type="match status" value="1"/>
</dbReference>
<feature type="domain" description="C2H2-type" evidence="12">
    <location>
        <begin position="480"/>
        <end position="507"/>
    </location>
</feature>
<keyword evidence="4 10" id="KW-0863">Zinc-finger</keyword>